<reference evidence="4" key="1">
    <citation type="journal article" date="2019" name="Int. J. Syst. Evol. Microbiol.">
        <title>The Global Catalogue of Microorganisms (GCM) 10K type strain sequencing project: providing services to taxonomists for standard genome sequencing and annotation.</title>
        <authorList>
            <consortium name="The Broad Institute Genomics Platform"/>
            <consortium name="The Broad Institute Genome Sequencing Center for Infectious Disease"/>
            <person name="Wu L."/>
            <person name="Ma J."/>
        </authorList>
    </citation>
    <scope>NUCLEOTIDE SEQUENCE [LARGE SCALE GENOMIC DNA]</scope>
    <source>
        <strain evidence="4">KCTC 33676</strain>
    </source>
</reference>
<gene>
    <name evidence="3" type="ORF">ACFSUC_16865</name>
</gene>
<dbReference type="InterPro" id="IPR011055">
    <property type="entry name" value="Dup_hybrid_motif"/>
</dbReference>
<dbReference type="SMART" id="SM00257">
    <property type="entry name" value="LysM"/>
    <property type="match status" value="2"/>
</dbReference>
<feature type="domain" description="LysM" evidence="2">
    <location>
        <begin position="72"/>
        <end position="117"/>
    </location>
</feature>
<dbReference type="RefSeq" id="WP_379930809.1">
    <property type="nucleotide sequence ID" value="NZ_JBHUMM010000043.1"/>
</dbReference>
<dbReference type="PANTHER" id="PTHR21666:SF270">
    <property type="entry name" value="MUREIN HYDROLASE ACTIVATOR ENVC"/>
    <property type="match status" value="1"/>
</dbReference>
<comment type="caution">
    <text evidence="3">The sequence shown here is derived from an EMBL/GenBank/DDBJ whole genome shotgun (WGS) entry which is preliminary data.</text>
</comment>
<organism evidence="3 4">
    <name type="scientific">Marinicrinis sediminis</name>
    <dbReference type="NCBI Taxonomy" id="1652465"/>
    <lineage>
        <taxon>Bacteria</taxon>
        <taxon>Bacillati</taxon>
        <taxon>Bacillota</taxon>
        <taxon>Bacilli</taxon>
        <taxon>Bacillales</taxon>
        <taxon>Paenibacillaceae</taxon>
    </lineage>
</organism>
<evidence type="ECO:0000313" key="4">
    <source>
        <dbReference type="Proteomes" id="UP001597497"/>
    </source>
</evidence>
<dbReference type="Proteomes" id="UP001597497">
    <property type="component" value="Unassembled WGS sequence"/>
</dbReference>
<dbReference type="Pfam" id="PF01476">
    <property type="entry name" value="LysM"/>
    <property type="match status" value="2"/>
</dbReference>
<dbReference type="InterPro" id="IPR016047">
    <property type="entry name" value="M23ase_b-sheet_dom"/>
</dbReference>
<dbReference type="CDD" id="cd00118">
    <property type="entry name" value="LysM"/>
    <property type="match status" value="2"/>
</dbReference>
<proteinExistence type="predicted"/>
<feature type="domain" description="LysM" evidence="2">
    <location>
        <begin position="25"/>
        <end position="68"/>
    </location>
</feature>
<dbReference type="PANTHER" id="PTHR21666">
    <property type="entry name" value="PEPTIDASE-RELATED"/>
    <property type="match status" value="1"/>
</dbReference>
<dbReference type="InterPro" id="IPR050570">
    <property type="entry name" value="Cell_wall_metabolism_enzyme"/>
</dbReference>
<dbReference type="Gene3D" id="3.10.350.10">
    <property type="entry name" value="LysM domain"/>
    <property type="match status" value="2"/>
</dbReference>
<keyword evidence="1" id="KW-0732">Signal</keyword>
<dbReference type="Pfam" id="PF01551">
    <property type="entry name" value="Peptidase_M23"/>
    <property type="match status" value="1"/>
</dbReference>
<dbReference type="EMBL" id="JBHUMM010000043">
    <property type="protein sequence ID" value="MFD2673247.1"/>
    <property type="molecule type" value="Genomic_DNA"/>
</dbReference>
<evidence type="ECO:0000259" key="2">
    <source>
        <dbReference type="PROSITE" id="PS51782"/>
    </source>
</evidence>
<keyword evidence="4" id="KW-1185">Reference proteome</keyword>
<protein>
    <submittedName>
        <fullName evidence="3">LysM peptidoglycan-binding domain-containing protein</fullName>
    </submittedName>
</protein>
<dbReference type="InterPro" id="IPR036779">
    <property type="entry name" value="LysM_dom_sf"/>
</dbReference>
<accession>A0ABW5RDU6</accession>
<dbReference type="Gene3D" id="2.70.70.10">
    <property type="entry name" value="Glucose Permease (Domain IIA)"/>
    <property type="match status" value="1"/>
</dbReference>
<feature type="signal peptide" evidence="1">
    <location>
        <begin position="1"/>
        <end position="24"/>
    </location>
</feature>
<sequence>MRKWRRTMAGITASLMLLSSTAHAGTYTVQAGDSLWKISTAYSISLNELMTRNNLHSTTIYPGQILQVPGPDTYQVQTNETMWTISQKFNISLSALIQANPQIANPNQIWAGLTLNLPEGTYVPHTANQSAWKKPAAYADGQFPLAAGSYQTPLVHNYEDGRSWSPDGHATRKHEGVDLFADKGTPVYSAMAGEIISFGWNTYGGWRVTIRTDATTAFYYAHLSKYASGIGTGSTIRKGQLIGYVGNTGYGPEGTEGKFIPHLHFGIYKTSSSPWTSIDPYPYLKWWESH</sequence>
<dbReference type="SUPFAM" id="SSF51261">
    <property type="entry name" value="Duplicated hybrid motif"/>
    <property type="match status" value="1"/>
</dbReference>
<feature type="chain" id="PRO_5047070129" evidence="1">
    <location>
        <begin position="25"/>
        <end position="290"/>
    </location>
</feature>
<dbReference type="CDD" id="cd12797">
    <property type="entry name" value="M23_peptidase"/>
    <property type="match status" value="1"/>
</dbReference>
<dbReference type="PROSITE" id="PS51782">
    <property type="entry name" value="LYSM"/>
    <property type="match status" value="2"/>
</dbReference>
<evidence type="ECO:0000313" key="3">
    <source>
        <dbReference type="EMBL" id="MFD2673247.1"/>
    </source>
</evidence>
<name>A0ABW5RDU6_9BACL</name>
<dbReference type="InterPro" id="IPR018392">
    <property type="entry name" value="LysM"/>
</dbReference>
<evidence type="ECO:0000256" key="1">
    <source>
        <dbReference type="SAM" id="SignalP"/>
    </source>
</evidence>